<accession>A0A7C0VC37</accession>
<evidence type="ECO:0000256" key="5">
    <source>
        <dbReference type="ARBA" id="ARBA00022801"/>
    </source>
</evidence>
<name>A0A7C0VC37_UNCW3</name>
<dbReference type="Gene3D" id="2.30.40.10">
    <property type="entry name" value="Urease, subunit C, domain 1"/>
    <property type="match status" value="1"/>
</dbReference>
<dbReference type="InterPro" id="IPR006680">
    <property type="entry name" value="Amidohydro-rel"/>
</dbReference>
<dbReference type="PANTHER" id="PTHR43668:SF2">
    <property type="entry name" value="ALLANTOINASE"/>
    <property type="match status" value="1"/>
</dbReference>
<keyword evidence="4" id="KW-0479">Metal-binding</keyword>
<feature type="non-terminal residue" evidence="7">
    <location>
        <position position="435"/>
    </location>
</feature>
<dbReference type="PROSITE" id="PS00482">
    <property type="entry name" value="DIHYDROOROTASE_1"/>
    <property type="match status" value="1"/>
</dbReference>
<organism evidence="7">
    <name type="scientific">candidate division WOR-3 bacterium</name>
    <dbReference type="NCBI Taxonomy" id="2052148"/>
    <lineage>
        <taxon>Bacteria</taxon>
        <taxon>Bacteria division WOR-3</taxon>
    </lineage>
</organism>
<proteinExistence type="inferred from homology"/>
<dbReference type="InterPro" id="IPR002195">
    <property type="entry name" value="Dihydroorotase_CS"/>
</dbReference>
<dbReference type="Proteomes" id="UP000885847">
    <property type="component" value="Unassembled WGS sequence"/>
</dbReference>
<dbReference type="SUPFAM" id="SSF51338">
    <property type="entry name" value="Composite domain of metallo-dependent hydrolases"/>
    <property type="match status" value="1"/>
</dbReference>
<protein>
    <recommendedName>
        <fullName evidence="6">Amidohydrolase-related domain-containing protein</fullName>
    </recommendedName>
</protein>
<dbReference type="InterPro" id="IPR011059">
    <property type="entry name" value="Metal-dep_hydrolase_composite"/>
</dbReference>
<comment type="cofactor">
    <cofactor evidence="1">
        <name>Zn(2+)</name>
        <dbReference type="ChEBI" id="CHEBI:29105"/>
    </cofactor>
</comment>
<evidence type="ECO:0000313" key="7">
    <source>
        <dbReference type="EMBL" id="HDI83289.1"/>
    </source>
</evidence>
<dbReference type="Gene3D" id="3.20.20.140">
    <property type="entry name" value="Metal-dependent hydrolases"/>
    <property type="match status" value="1"/>
</dbReference>
<evidence type="ECO:0000259" key="6">
    <source>
        <dbReference type="Pfam" id="PF01979"/>
    </source>
</evidence>
<dbReference type="GO" id="GO:0046872">
    <property type="term" value="F:metal ion binding"/>
    <property type="evidence" value="ECO:0007669"/>
    <property type="project" value="UniProtKB-KW"/>
</dbReference>
<reference evidence="7" key="1">
    <citation type="journal article" date="2020" name="mSystems">
        <title>Genome- and Community-Level Interaction Insights into Carbon Utilization and Element Cycling Functions of Hydrothermarchaeota in Hydrothermal Sediment.</title>
        <authorList>
            <person name="Zhou Z."/>
            <person name="Liu Y."/>
            <person name="Xu W."/>
            <person name="Pan J."/>
            <person name="Luo Z.H."/>
            <person name="Li M."/>
        </authorList>
    </citation>
    <scope>NUCLEOTIDE SEQUENCE [LARGE SCALE GENOMIC DNA]</scope>
    <source>
        <strain evidence="7">HyVt-102</strain>
    </source>
</reference>
<dbReference type="PANTHER" id="PTHR43668">
    <property type="entry name" value="ALLANTOINASE"/>
    <property type="match status" value="1"/>
</dbReference>
<comment type="function">
    <text evidence="2">Catalyzes the reversible cyclization of carbamoyl aspartate to dihydroorotate.</text>
</comment>
<dbReference type="SUPFAM" id="SSF51556">
    <property type="entry name" value="Metallo-dependent hydrolases"/>
    <property type="match status" value="1"/>
</dbReference>
<dbReference type="GO" id="GO:0005737">
    <property type="term" value="C:cytoplasm"/>
    <property type="evidence" value="ECO:0007669"/>
    <property type="project" value="TreeGrafter"/>
</dbReference>
<feature type="domain" description="Amidohydrolase-related" evidence="6">
    <location>
        <begin position="48"/>
        <end position="424"/>
    </location>
</feature>
<dbReference type="GO" id="GO:0004038">
    <property type="term" value="F:allantoinase activity"/>
    <property type="evidence" value="ECO:0007669"/>
    <property type="project" value="TreeGrafter"/>
</dbReference>
<evidence type="ECO:0000256" key="4">
    <source>
        <dbReference type="ARBA" id="ARBA00022723"/>
    </source>
</evidence>
<dbReference type="InterPro" id="IPR050138">
    <property type="entry name" value="DHOase/Allantoinase_Hydrolase"/>
</dbReference>
<evidence type="ECO:0000256" key="2">
    <source>
        <dbReference type="ARBA" id="ARBA00002368"/>
    </source>
</evidence>
<evidence type="ECO:0000256" key="1">
    <source>
        <dbReference type="ARBA" id="ARBA00001947"/>
    </source>
</evidence>
<keyword evidence="5" id="KW-0378">Hydrolase</keyword>
<dbReference type="Pfam" id="PF01979">
    <property type="entry name" value="Amidohydro_1"/>
    <property type="match status" value="1"/>
</dbReference>
<dbReference type="EMBL" id="DQWE01000278">
    <property type="protein sequence ID" value="HDI83289.1"/>
    <property type="molecule type" value="Genomic_DNA"/>
</dbReference>
<sequence>MVIKNGLVLTPDSENPQKLDLLIADGKIIDTGTGLDGGEVLDAKGLLILPGGIDAHVHFNTPGYTHREDFYHGSMAAIAGGITTVIDMPCTSIPPVTNKANLLKKLENIQGKSFVDFAFYGGVSLQAFEEGFPKFMEELAPYVCGFKTYFISGMETFERLDPFRFEMVLKKAGEIKRPVLLHAEDYEYVMGATEFAKENSNYSAYYHSRPEMAEILAVQRACKLAEGKDVQLHIVHVGTPEAVEIIKRYDNVTCETCPHYLEFTWEDLDRIGPPLKTTPPVKSPGNKEILWDYLKDGWINYVASDHAPAPEEEKFTGSVWTDYSGIPGVQTLLPYIYTYGYKRGRISLKRLVQVLSENPAKRFGLFSKKGSIEKGKDADLILIDPEKEWILKEDNFYSRGKITPFMGYRFTGEIKFVLLRGNIVYPFTKLHPTGE</sequence>
<dbReference type="InterPro" id="IPR032466">
    <property type="entry name" value="Metal_Hydrolase"/>
</dbReference>
<dbReference type="NCBIfam" id="TIGR00857">
    <property type="entry name" value="pyrC_multi"/>
    <property type="match status" value="1"/>
</dbReference>
<gene>
    <name evidence="7" type="ORF">ENF18_05810</name>
</gene>
<comment type="caution">
    <text evidence="7">The sequence shown here is derived from an EMBL/GenBank/DDBJ whole genome shotgun (WGS) entry which is preliminary data.</text>
</comment>
<dbReference type="AlphaFoldDB" id="A0A7C0VC37"/>
<evidence type="ECO:0000256" key="3">
    <source>
        <dbReference type="ARBA" id="ARBA00010286"/>
    </source>
</evidence>
<dbReference type="GO" id="GO:0006145">
    <property type="term" value="P:purine nucleobase catabolic process"/>
    <property type="evidence" value="ECO:0007669"/>
    <property type="project" value="TreeGrafter"/>
</dbReference>
<comment type="similarity">
    <text evidence="3">Belongs to the metallo-dependent hydrolases superfamily. DHOase family. Class I DHOase subfamily.</text>
</comment>